<dbReference type="SUPFAM" id="SSF54928">
    <property type="entry name" value="RNA-binding domain, RBD"/>
    <property type="match status" value="1"/>
</dbReference>
<dbReference type="GO" id="GO:0003676">
    <property type="term" value="F:nucleic acid binding"/>
    <property type="evidence" value="ECO:0007669"/>
    <property type="project" value="InterPro"/>
</dbReference>
<dbReference type="Proteomes" id="UP000297716">
    <property type="component" value="Unassembled WGS sequence"/>
</dbReference>
<comment type="caution">
    <text evidence="2">The sequence shown here is derived from an EMBL/GenBank/DDBJ whole genome shotgun (WGS) entry which is preliminary data.</text>
</comment>
<sequence>MAYNASPGLGGDSVASRRLKNILHLYDSRNPSVSRFFNPPNTGQHPQISSDSSTGAGRNINSIDSAQSNYMDNTFNHNQGGNARHQHVLTHLPYTSPLPPTSLPRLPHLPTCASGTILSPLNMWPRFGEPNYSTSCQTPVEDAMSEQMTALITGVSENYLGDPHLTANQSANIPDELNTSVWITNLPPNLNHKMLLDSVRNCGKVYAAVINAPERNHITAASKLVFFDVAGCENLLIQAREGRFIVGGYIPRVRRNRIKTAPKAPSPNSRVLHIEGPSCIINQRYLASLYRADDITWQDEEVIVLSSNAMTTRLEWRFGSFRCQAESARHVIERLKRQVDLISSGQRELGQRVTVHFGVDPCAPQPGK</sequence>
<proteinExistence type="predicted"/>
<gene>
    <name evidence="2" type="ORF">E0Z10_g4375</name>
</gene>
<dbReference type="AlphaFoldDB" id="A0A4Z0YWU5"/>
<dbReference type="InterPro" id="IPR035979">
    <property type="entry name" value="RBD_domain_sf"/>
</dbReference>
<evidence type="ECO:0008006" key="4">
    <source>
        <dbReference type="Google" id="ProtNLM"/>
    </source>
</evidence>
<protein>
    <recommendedName>
        <fullName evidence="4">RRM domain-containing protein</fullName>
    </recommendedName>
</protein>
<name>A0A4Z0YWU5_9PEZI</name>
<dbReference type="OrthoDB" id="5241026at2759"/>
<dbReference type="STRING" id="37992.A0A4Z0YWU5"/>
<keyword evidence="3" id="KW-1185">Reference proteome</keyword>
<dbReference type="EMBL" id="SKBN01000068">
    <property type="protein sequence ID" value="TGJ84408.1"/>
    <property type="molecule type" value="Genomic_DNA"/>
</dbReference>
<organism evidence="2 3">
    <name type="scientific">Xylaria hypoxylon</name>
    <dbReference type="NCBI Taxonomy" id="37992"/>
    <lineage>
        <taxon>Eukaryota</taxon>
        <taxon>Fungi</taxon>
        <taxon>Dikarya</taxon>
        <taxon>Ascomycota</taxon>
        <taxon>Pezizomycotina</taxon>
        <taxon>Sordariomycetes</taxon>
        <taxon>Xylariomycetidae</taxon>
        <taxon>Xylariales</taxon>
        <taxon>Xylariaceae</taxon>
        <taxon>Xylaria</taxon>
    </lineage>
</organism>
<feature type="region of interest" description="Disordered" evidence="1">
    <location>
        <begin position="36"/>
        <end position="63"/>
    </location>
</feature>
<reference evidence="2 3" key="1">
    <citation type="submission" date="2019-03" db="EMBL/GenBank/DDBJ databases">
        <title>Draft genome sequence of Xylaria hypoxylon DSM 108379, a ubiquitous saprotrophic-parasitic fungi on hardwood.</title>
        <authorList>
            <person name="Buettner E."/>
            <person name="Leonhardt S."/>
            <person name="Gebauer A.M."/>
            <person name="Liers C."/>
            <person name="Hofrichter M."/>
            <person name="Kellner H."/>
        </authorList>
    </citation>
    <scope>NUCLEOTIDE SEQUENCE [LARGE SCALE GENOMIC DNA]</scope>
    <source>
        <strain evidence="2 3">DSM 108379</strain>
    </source>
</reference>
<evidence type="ECO:0000313" key="2">
    <source>
        <dbReference type="EMBL" id="TGJ84408.1"/>
    </source>
</evidence>
<evidence type="ECO:0000313" key="3">
    <source>
        <dbReference type="Proteomes" id="UP000297716"/>
    </source>
</evidence>
<evidence type="ECO:0000256" key="1">
    <source>
        <dbReference type="SAM" id="MobiDB-lite"/>
    </source>
</evidence>
<accession>A0A4Z0YWU5</accession>